<dbReference type="AlphaFoldDB" id="A0A2M4D3A6"/>
<feature type="chain" id="PRO_5014792181" evidence="1">
    <location>
        <begin position="20"/>
        <end position="68"/>
    </location>
</feature>
<organism evidence="2">
    <name type="scientific">Anopheles darlingi</name>
    <name type="common">Mosquito</name>
    <dbReference type="NCBI Taxonomy" id="43151"/>
    <lineage>
        <taxon>Eukaryota</taxon>
        <taxon>Metazoa</taxon>
        <taxon>Ecdysozoa</taxon>
        <taxon>Arthropoda</taxon>
        <taxon>Hexapoda</taxon>
        <taxon>Insecta</taxon>
        <taxon>Pterygota</taxon>
        <taxon>Neoptera</taxon>
        <taxon>Endopterygota</taxon>
        <taxon>Diptera</taxon>
        <taxon>Nematocera</taxon>
        <taxon>Culicoidea</taxon>
        <taxon>Culicidae</taxon>
        <taxon>Anophelinae</taxon>
        <taxon>Anopheles</taxon>
    </lineage>
</organism>
<proteinExistence type="predicted"/>
<sequence length="68" mass="7886">MMSMMSMMMMMMMPMTVSLERTTLTLYVSRDERYYRTGGSVRARALIQKGIRGSVVAWIRVDSSWCCC</sequence>
<keyword evidence="1" id="KW-0732">Signal</keyword>
<accession>A0A2M4D3A6</accession>
<protein>
    <submittedName>
        <fullName evidence="2">Putative secreted protein</fullName>
    </submittedName>
</protein>
<name>A0A2M4D3A6_ANODA</name>
<evidence type="ECO:0000256" key="1">
    <source>
        <dbReference type="SAM" id="SignalP"/>
    </source>
</evidence>
<dbReference type="EMBL" id="GGFL01007400">
    <property type="protein sequence ID" value="MBW71578.1"/>
    <property type="molecule type" value="Transcribed_RNA"/>
</dbReference>
<evidence type="ECO:0000313" key="2">
    <source>
        <dbReference type="EMBL" id="MBW71578.1"/>
    </source>
</evidence>
<reference evidence="2" key="1">
    <citation type="submission" date="2018-01" db="EMBL/GenBank/DDBJ databases">
        <title>An insight into the sialome of Amazonian anophelines.</title>
        <authorList>
            <person name="Ribeiro J.M."/>
            <person name="Scarpassa V."/>
            <person name="Calvo E."/>
        </authorList>
    </citation>
    <scope>NUCLEOTIDE SEQUENCE</scope>
</reference>
<feature type="signal peptide" evidence="1">
    <location>
        <begin position="1"/>
        <end position="19"/>
    </location>
</feature>